<feature type="domain" description="DNA primase/polymerase bifunctional N-terminal" evidence="1">
    <location>
        <begin position="19"/>
        <end position="173"/>
    </location>
</feature>
<gene>
    <name evidence="2" type="ORF">H0B56_17680</name>
</gene>
<protein>
    <submittedName>
        <fullName evidence="2">Bifunctional DNA primase/polymerase</fullName>
    </submittedName>
</protein>
<dbReference type="Proteomes" id="UP000582974">
    <property type="component" value="Unassembled WGS sequence"/>
</dbReference>
<dbReference type="SMART" id="SM00943">
    <property type="entry name" value="Prim-Pol"/>
    <property type="match status" value="1"/>
</dbReference>
<dbReference type="EMBL" id="JACCKD010000007">
    <property type="protein sequence ID" value="MBA0127380.1"/>
    <property type="molecule type" value="Genomic_DNA"/>
</dbReference>
<accession>A0A838ADS9</accession>
<proteinExistence type="predicted"/>
<reference evidence="2 3" key="1">
    <citation type="submission" date="2020-07" db="EMBL/GenBank/DDBJ databases">
        <title>Genome of Haloechinothrix sp.</title>
        <authorList>
            <person name="Tang S.-K."/>
            <person name="Yang L."/>
            <person name="Zhu W.-Y."/>
        </authorList>
    </citation>
    <scope>NUCLEOTIDE SEQUENCE [LARGE SCALE GENOMIC DNA]</scope>
    <source>
        <strain evidence="2 3">YIM 98757</strain>
    </source>
</reference>
<evidence type="ECO:0000259" key="1">
    <source>
        <dbReference type="SMART" id="SM00943"/>
    </source>
</evidence>
<name>A0A838ADS9_9PSEU</name>
<dbReference type="InterPro" id="IPR015330">
    <property type="entry name" value="DNA_primase/pol_bifunc_N"/>
</dbReference>
<dbReference type="RefSeq" id="WP_180894215.1">
    <property type="nucleotide sequence ID" value="NZ_JACCKD010000007.1"/>
</dbReference>
<sequence length="200" mass="21812">MLDTVGWRDAFRIELRAVAIGLASRGWPVLPGSYPDKAGDAPEPVQSGWADRPAMHPQQVAEWWTTYPYSVLVATGTMLDAVEVDAELGRATATLLRACERPAPIVSMPNGRWLFLTAAGDEIPAELRAREGVRRHGEGSCVALPPTPLDHGVVHWRVKPEVWGWQLPRPSAMHGVLVRALRELTGTAEESTHTVETSAA</sequence>
<comment type="caution">
    <text evidence="2">The sequence shown here is derived from an EMBL/GenBank/DDBJ whole genome shotgun (WGS) entry which is preliminary data.</text>
</comment>
<evidence type="ECO:0000313" key="3">
    <source>
        <dbReference type="Proteomes" id="UP000582974"/>
    </source>
</evidence>
<dbReference type="AlphaFoldDB" id="A0A838ADS9"/>
<evidence type="ECO:0000313" key="2">
    <source>
        <dbReference type="EMBL" id="MBA0127380.1"/>
    </source>
</evidence>
<dbReference type="Pfam" id="PF09250">
    <property type="entry name" value="Prim-Pol"/>
    <property type="match status" value="1"/>
</dbReference>
<organism evidence="2 3">
    <name type="scientific">Haloechinothrix aidingensis</name>
    <dbReference type="NCBI Taxonomy" id="2752311"/>
    <lineage>
        <taxon>Bacteria</taxon>
        <taxon>Bacillati</taxon>
        <taxon>Actinomycetota</taxon>
        <taxon>Actinomycetes</taxon>
        <taxon>Pseudonocardiales</taxon>
        <taxon>Pseudonocardiaceae</taxon>
        <taxon>Haloechinothrix</taxon>
    </lineage>
</organism>
<keyword evidence="3" id="KW-1185">Reference proteome</keyword>